<name>A0ABW2GKT3_9ACTN</name>
<reference evidence="2" key="1">
    <citation type="journal article" date="2019" name="Int. J. Syst. Evol. Microbiol.">
        <title>The Global Catalogue of Microorganisms (GCM) 10K type strain sequencing project: providing services to taxonomists for standard genome sequencing and annotation.</title>
        <authorList>
            <consortium name="The Broad Institute Genomics Platform"/>
            <consortium name="The Broad Institute Genome Sequencing Center for Infectious Disease"/>
            <person name="Wu L."/>
            <person name="Ma J."/>
        </authorList>
    </citation>
    <scope>NUCLEOTIDE SEQUENCE [LARGE SCALE GENOMIC DNA]</scope>
    <source>
        <strain evidence="2">CGMCC 1.13681</strain>
    </source>
</reference>
<proteinExistence type="predicted"/>
<dbReference type="EMBL" id="JBHSZO010000041">
    <property type="protein sequence ID" value="MFC7220774.1"/>
    <property type="molecule type" value="Genomic_DNA"/>
</dbReference>
<dbReference type="RefSeq" id="WP_386417688.1">
    <property type="nucleotide sequence ID" value="NZ_JBHSZO010000041.1"/>
</dbReference>
<organism evidence="1 2">
    <name type="scientific">Streptomyces polyrhachis</name>
    <dbReference type="NCBI Taxonomy" id="1282885"/>
    <lineage>
        <taxon>Bacteria</taxon>
        <taxon>Bacillati</taxon>
        <taxon>Actinomycetota</taxon>
        <taxon>Actinomycetes</taxon>
        <taxon>Kitasatosporales</taxon>
        <taxon>Streptomycetaceae</taxon>
        <taxon>Streptomyces</taxon>
    </lineage>
</organism>
<comment type="caution">
    <text evidence="1">The sequence shown here is derived from an EMBL/GenBank/DDBJ whole genome shotgun (WGS) entry which is preliminary data.</text>
</comment>
<evidence type="ECO:0000313" key="2">
    <source>
        <dbReference type="Proteomes" id="UP001596413"/>
    </source>
</evidence>
<evidence type="ECO:0000313" key="1">
    <source>
        <dbReference type="EMBL" id="MFC7220774.1"/>
    </source>
</evidence>
<accession>A0ABW2GKT3</accession>
<gene>
    <name evidence="1" type="ORF">ACFQLX_21825</name>
</gene>
<protein>
    <submittedName>
        <fullName evidence="1">Uncharacterized protein</fullName>
    </submittedName>
</protein>
<sequence length="106" mass="11745">MAAEGSIVWEDEGDFFCVLSTYVKSDEAWVFELSEARPGPVGWASSGNAQHLPGRTAVTVMVHDEEVEKPPFVFFDGDQEMPFEMLRRFTEFVAGAIAGPSEADQR</sequence>
<dbReference type="Proteomes" id="UP001596413">
    <property type="component" value="Unassembled WGS sequence"/>
</dbReference>
<keyword evidence="2" id="KW-1185">Reference proteome</keyword>